<reference evidence="1" key="1">
    <citation type="submission" date="2022-06" db="EMBL/GenBank/DDBJ databases">
        <title>Isolation of gut microbiota from human fecal samples.</title>
        <authorList>
            <person name="Pamer E.G."/>
            <person name="Barat B."/>
            <person name="Waligurski E."/>
            <person name="Medina S."/>
            <person name="Paddock L."/>
            <person name="Mostad J."/>
        </authorList>
    </citation>
    <scope>NUCLEOTIDE SEQUENCE</scope>
    <source>
        <strain evidence="1">DFI.5.57</strain>
    </source>
</reference>
<protein>
    <submittedName>
        <fullName evidence="1">Uncharacterized protein</fullName>
    </submittedName>
</protein>
<gene>
    <name evidence="1" type="ORF">NE632_03635</name>
</gene>
<evidence type="ECO:0000313" key="1">
    <source>
        <dbReference type="EMBL" id="MCQ5152390.1"/>
    </source>
</evidence>
<dbReference type="Proteomes" id="UP001206236">
    <property type="component" value="Unassembled WGS sequence"/>
</dbReference>
<dbReference type="AlphaFoldDB" id="A0AAW5KIF0"/>
<accession>A0AAW5KIF0</accession>
<dbReference type="EMBL" id="JANGCN010000005">
    <property type="protein sequence ID" value="MCQ5152390.1"/>
    <property type="molecule type" value="Genomic_DNA"/>
</dbReference>
<dbReference type="RefSeq" id="WP_256321660.1">
    <property type="nucleotide sequence ID" value="NZ_JANGCN010000005.1"/>
</dbReference>
<evidence type="ECO:0000313" key="2">
    <source>
        <dbReference type="Proteomes" id="UP001206236"/>
    </source>
</evidence>
<sequence length="101" mass="11468">MSPANNSTSKIQKIQQYFSEWDAECVVPYNPEFTANSKHRRTMFAPTSHSGKFLPPQNRSALCGFYSVLEDSKAVQSSPLRLNLYIKIKLEILLSPLCTAW</sequence>
<comment type="caution">
    <text evidence="1">The sequence shown here is derived from an EMBL/GenBank/DDBJ whole genome shotgun (WGS) entry which is preliminary data.</text>
</comment>
<proteinExistence type="predicted"/>
<organism evidence="1 2">
    <name type="scientific">Ruminococcus bicirculans</name>
    <name type="common">ex Wegman et al. 2014</name>
    <dbReference type="NCBI Taxonomy" id="1160721"/>
    <lineage>
        <taxon>Bacteria</taxon>
        <taxon>Bacillati</taxon>
        <taxon>Bacillota</taxon>
        <taxon>Clostridia</taxon>
        <taxon>Eubacteriales</taxon>
        <taxon>Oscillospiraceae</taxon>
        <taxon>Ruminococcus</taxon>
    </lineage>
</organism>
<name>A0AAW5KIF0_9FIRM</name>